<comment type="similarity">
    <text evidence="1">Belongs to the Gfa family.</text>
</comment>
<dbReference type="InterPro" id="IPR052355">
    <property type="entry name" value="CENP-V-like"/>
</dbReference>
<evidence type="ECO:0000256" key="1">
    <source>
        <dbReference type="ARBA" id="ARBA00005495"/>
    </source>
</evidence>
<dbReference type="InterPro" id="IPR011057">
    <property type="entry name" value="Mss4-like_sf"/>
</dbReference>
<dbReference type="Pfam" id="PF04828">
    <property type="entry name" value="GFA"/>
    <property type="match status" value="1"/>
</dbReference>
<dbReference type="EMBL" id="CU207211">
    <property type="protein sequence ID" value="CAL63380.2"/>
    <property type="molecule type" value="Genomic_DNA"/>
</dbReference>
<dbReference type="AlphaFoldDB" id="A4GA43"/>
<protein>
    <recommendedName>
        <fullName evidence="4">CENP-V/GFA domain-containing protein</fullName>
    </recommendedName>
</protein>
<dbReference type="OrthoDB" id="327703at2"/>
<accession>A4GA43</accession>
<keyword evidence="2" id="KW-0479">Metal-binding</keyword>
<evidence type="ECO:0000313" key="6">
    <source>
        <dbReference type="Proteomes" id="UP000006697"/>
    </source>
</evidence>
<dbReference type="GO" id="GO:0016846">
    <property type="term" value="F:carbon-sulfur lyase activity"/>
    <property type="evidence" value="ECO:0007669"/>
    <property type="project" value="InterPro"/>
</dbReference>
<dbReference type="Proteomes" id="UP000006697">
    <property type="component" value="Chromosome"/>
</dbReference>
<keyword evidence="6" id="KW-1185">Reference proteome</keyword>
<dbReference type="PANTHER" id="PTHR28620">
    <property type="entry name" value="CENTROMERE PROTEIN V"/>
    <property type="match status" value="1"/>
</dbReference>
<evidence type="ECO:0000256" key="3">
    <source>
        <dbReference type="ARBA" id="ARBA00022833"/>
    </source>
</evidence>
<evidence type="ECO:0000256" key="2">
    <source>
        <dbReference type="ARBA" id="ARBA00022723"/>
    </source>
</evidence>
<dbReference type="eggNOG" id="COG3791">
    <property type="taxonomic scope" value="Bacteria"/>
</dbReference>
<dbReference type="SUPFAM" id="SSF51316">
    <property type="entry name" value="Mss4-like"/>
    <property type="match status" value="1"/>
</dbReference>
<dbReference type="STRING" id="204773.HEAR3273"/>
<name>A4GA43_HERAR</name>
<keyword evidence="3" id="KW-0862">Zinc</keyword>
<dbReference type="GO" id="GO:0046872">
    <property type="term" value="F:metal ion binding"/>
    <property type="evidence" value="ECO:0007669"/>
    <property type="project" value="UniProtKB-KW"/>
</dbReference>
<sequence>MQYRGSCHCGRLAFTAEGEIRQVVECNCSLCSRKGSLLWFVPRTKFAFVAGENESSVYKFNKQVIAHHFCPICGCQPFSFGKDPSGKEIAAINTRCLENIDTSTLPHHHYDGKNV</sequence>
<reference evidence="5 6" key="1">
    <citation type="journal article" date="2007" name="PLoS Genet.">
        <title>A tale of two oxidation states: bacterial colonization of arsenic-rich environments.</title>
        <authorList>
            <person name="Muller D."/>
            <person name="Medigue C."/>
            <person name="Koechler S."/>
            <person name="Barbe V."/>
            <person name="Barakat M."/>
            <person name="Talla E."/>
            <person name="Bonnefoy V."/>
            <person name="Krin E."/>
            <person name="Arsene-Ploetze F."/>
            <person name="Carapito C."/>
            <person name="Chandler M."/>
            <person name="Cournoyer B."/>
            <person name="Cruveiller S."/>
            <person name="Dossat C."/>
            <person name="Duval S."/>
            <person name="Heymann M."/>
            <person name="Leize E."/>
            <person name="Lieutaud A."/>
            <person name="Lievremont D."/>
            <person name="Makita Y."/>
            <person name="Mangenot S."/>
            <person name="Nitschke W."/>
            <person name="Ortet P."/>
            <person name="Perdrial N."/>
            <person name="Schoepp B."/>
            <person name="Siguier N."/>
            <person name="Simeonova D.D."/>
            <person name="Rouy Z."/>
            <person name="Segurens B."/>
            <person name="Turlin E."/>
            <person name="Vallenet D."/>
            <person name="Van Dorsselaer A."/>
            <person name="Weiss S."/>
            <person name="Weissenbach J."/>
            <person name="Lett M.C."/>
            <person name="Danchin A."/>
            <person name="Bertin P.N."/>
        </authorList>
    </citation>
    <scope>NUCLEOTIDE SEQUENCE [LARGE SCALE GENOMIC DNA]</scope>
    <source>
        <strain evidence="6">ULPAs1</strain>
    </source>
</reference>
<dbReference type="Gene3D" id="2.170.150.70">
    <property type="match status" value="1"/>
</dbReference>
<organism evidence="5 6">
    <name type="scientific">Herminiimonas arsenicoxydans</name>
    <dbReference type="NCBI Taxonomy" id="204773"/>
    <lineage>
        <taxon>Bacteria</taxon>
        <taxon>Pseudomonadati</taxon>
        <taxon>Pseudomonadota</taxon>
        <taxon>Betaproteobacteria</taxon>
        <taxon>Burkholderiales</taxon>
        <taxon>Oxalobacteraceae</taxon>
        <taxon>Herminiimonas</taxon>
    </lineage>
</organism>
<dbReference type="PANTHER" id="PTHR28620:SF1">
    <property type="entry name" value="CENP-V_GFA DOMAIN-CONTAINING PROTEIN"/>
    <property type="match status" value="1"/>
</dbReference>
<evidence type="ECO:0000313" key="5">
    <source>
        <dbReference type="EMBL" id="CAL63380.2"/>
    </source>
</evidence>
<feature type="domain" description="CENP-V/GFA" evidence="4">
    <location>
        <begin position="3"/>
        <end position="111"/>
    </location>
</feature>
<evidence type="ECO:0000259" key="4">
    <source>
        <dbReference type="PROSITE" id="PS51891"/>
    </source>
</evidence>
<dbReference type="KEGG" id="har:HEAR3273"/>
<dbReference type="PROSITE" id="PS51891">
    <property type="entry name" value="CENP_V_GFA"/>
    <property type="match status" value="1"/>
</dbReference>
<dbReference type="HOGENOM" id="CLU_055491_7_4_4"/>
<gene>
    <name evidence="5" type="ordered locus">HEAR3273</name>
</gene>
<dbReference type="InterPro" id="IPR006913">
    <property type="entry name" value="CENP-V/GFA"/>
</dbReference>
<proteinExistence type="inferred from homology"/>